<proteinExistence type="predicted"/>
<protein>
    <submittedName>
        <fullName evidence="1">Uncharacterized protein</fullName>
    </submittedName>
</protein>
<reference evidence="1" key="1">
    <citation type="submission" date="2024-06" db="EMBL/GenBank/DDBJ databases">
        <title>KlebPhaCol: A community-driven resource for collaborative research in Klebsiella.</title>
        <authorList>
            <person name="Rothschild-Rodriguez D."/>
            <person name="Lambon K.S."/>
            <person name="Nobrega F.L."/>
        </authorList>
    </citation>
    <scope>NUCLEOTIDE SEQUENCE</scope>
</reference>
<sequence>MKMGLVIFIGFVAPIDCLVISTLMHWPFLIRG</sequence>
<organism evidence="1">
    <name type="scientific">Klebsiella phage RothC</name>
    <dbReference type="NCBI Taxonomy" id="3229748"/>
    <lineage>
        <taxon>Viruses</taxon>
        <taxon>Duplodnaviria</taxon>
        <taxon>Heunggongvirae</taxon>
        <taxon>Uroviricota</taxon>
        <taxon>Caudoviricetes</taxon>
        <taxon>Felixviridae</taxon>
        <taxon>Nakavirus</taxon>
        <taxon>Nakavirus sapi</taxon>
    </lineage>
</organism>
<dbReference type="EMBL" id="PP934563">
    <property type="protein sequence ID" value="XDI99229.1"/>
    <property type="molecule type" value="Genomic_DNA"/>
</dbReference>
<evidence type="ECO:0000313" key="1">
    <source>
        <dbReference type="EMBL" id="XDI99229.1"/>
    </source>
</evidence>
<name>A0AB39BYX1_9CAUD</name>
<accession>A0AB39BYX1</accession>